<comment type="subcellular location">
    <subcellularLocation>
        <location evidence="1 6">Bacterial flagellum basal body</location>
    </subcellularLocation>
</comment>
<evidence type="ECO:0000256" key="5">
    <source>
        <dbReference type="NCBIfam" id="TIGR02489"/>
    </source>
</evidence>
<dbReference type="Pfam" id="PF06429">
    <property type="entry name" value="Flg_bbr_C"/>
    <property type="match status" value="1"/>
</dbReference>
<sequence>MLRSLWSGVSGMQAHQIALDVESNNIANVNTVGFKYSRASFVDMLSQIKLIATSPYKNGLGGQNDFSIGLGVGIDATTKVFSQGNTQNTDVKTDIAIEGDGFFIISPDRGTTHNYTRNGEFLFDANGNLVTTGGYVVQGWVRPPLESAEIETMSDFDFFRVDNTGPIRNIQIDPGMVMPARATKTITLRANLNAGRHVEQIRDVAALDSTTRTTADGNAPVYDSRGMLTQVSEDMGVLFNDEGDAFALNENQGIWMSYKTAAIKHEIVATNEVSTIGINGENISFSNNSAITGISSIVAAQNAINSVRDKTGVSAYVDSGQLRIENRNQMDGGEKVKNIRITADGTGAFEEFVQGEEDITAFRYRYTKSEDADSTTGQFRTTEDLRALMQYDANMIKNPEKTYHESTASVGVTINNWGMFEIINRNDEDDEEQRNLSLYVTSHFSENVTNNVLFKETMKALNTASLIEGGSSVSTSKITKATHATSVDIVDSLGSKHNIRFEFWKTGDAVWSFRAIVPEPAQFIGGSASKPNVFEGGRATFNGDGSLSGMNPPILQFDPKNGSKGPQRLELKFGANETFGGLTSVDKISETYSINQNGYQAGDLMDIRFDSNGSLLGAFSNGRSIALAQVALANFANNTGLQAEGGNVFSQTGNSGEPMIGAANTGRRGGVSGSKLEMSNVDLSRSLTQLIVVQRGFQANSKAVTTSDQILNTLLNLKQ</sequence>
<evidence type="ECO:0000256" key="6">
    <source>
        <dbReference type="RuleBase" id="RU362116"/>
    </source>
</evidence>
<dbReference type="InterPro" id="IPR011491">
    <property type="entry name" value="FlgE_D2"/>
</dbReference>
<dbReference type="Proteomes" id="UP001434737">
    <property type="component" value="Chromosome"/>
</dbReference>
<feature type="domain" description="Flagellar basal body rod protein N-terminal" evidence="7">
    <location>
        <begin position="8"/>
        <end position="35"/>
    </location>
</feature>
<dbReference type="Pfam" id="PF22692">
    <property type="entry name" value="LlgE_F_G_D1"/>
    <property type="match status" value="1"/>
</dbReference>
<evidence type="ECO:0000313" key="11">
    <source>
        <dbReference type="EMBL" id="XAM18107.1"/>
    </source>
</evidence>
<dbReference type="Pfam" id="PF07196">
    <property type="entry name" value="Flagellin_IN"/>
    <property type="match status" value="1"/>
</dbReference>
<evidence type="ECO:0000256" key="1">
    <source>
        <dbReference type="ARBA" id="ARBA00004117"/>
    </source>
</evidence>
<dbReference type="PANTHER" id="PTHR30435">
    <property type="entry name" value="FLAGELLAR PROTEIN"/>
    <property type="match status" value="1"/>
</dbReference>
<dbReference type="InterPro" id="IPR010810">
    <property type="entry name" value="Flagellin_hook_IN_motif"/>
</dbReference>
<dbReference type="InterPro" id="IPR020013">
    <property type="entry name" value="Flagellar_FlgE/F/G"/>
</dbReference>
<gene>
    <name evidence="11" type="primary">flgE</name>
    <name evidence="11" type="ORF">V3I05_10570</name>
</gene>
<evidence type="ECO:0000259" key="8">
    <source>
        <dbReference type="Pfam" id="PF06429"/>
    </source>
</evidence>
<feature type="domain" description="Flagellar basal-body/hook protein C-terminal" evidence="8">
    <location>
        <begin position="676"/>
        <end position="717"/>
    </location>
</feature>
<name>A0ABZ3F7K6_9HELI</name>
<evidence type="ECO:0000256" key="3">
    <source>
        <dbReference type="ARBA" id="ARBA00019015"/>
    </source>
</evidence>
<dbReference type="InterPro" id="IPR037925">
    <property type="entry name" value="FlgE/F/G-like"/>
</dbReference>
<comment type="similarity">
    <text evidence="2 6">Belongs to the flagella basal body rod proteins family.</text>
</comment>
<feature type="domain" description="Flagellar hook protein FlgE D2" evidence="9">
    <location>
        <begin position="474"/>
        <end position="599"/>
    </location>
</feature>
<dbReference type="InterPro" id="IPR001444">
    <property type="entry name" value="Flag_bb_rod_N"/>
</dbReference>
<dbReference type="Pfam" id="PF00460">
    <property type="entry name" value="Flg_bb_rod"/>
    <property type="match status" value="1"/>
</dbReference>
<organism evidence="11 12">
    <name type="scientific">Helicobacter mastomyrinus</name>
    <dbReference type="NCBI Taxonomy" id="287948"/>
    <lineage>
        <taxon>Bacteria</taxon>
        <taxon>Pseudomonadati</taxon>
        <taxon>Campylobacterota</taxon>
        <taxon>Epsilonproteobacteria</taxon>
        <taxon>Campylobacterales</taxon>
        <taxon>Helicobacteraceae</taxon>
        <taxon>Helicobacter</taxon>
    </lineage>
</organism>
<dbReference type="InterPro" id="IPR037058">
    <property type="entry name" value="Falgellar_hook_FlgE_sf"/>
</dbReference>
<protein>
    <recommendedName>
        <fullName evidence="3 5">Flagellar hook protein FlgE</fullName>
    </recommendedName>
</protein>
<evidence type="ECO:0000259" key="10">
    <source>
        <dbReference type="Pfam" id="PF22692"/>
    </source>
</evidence>
<dbReference type="Pfam" id="PF07559">
    <property type="entry name" value="FlgE_D2"/>
    <property type="match status" value="1"/>
</dbReference>
<keyword evidence="4 6" id="KW-0975">Bacterial flagellum</keyword>
<accession>A0ABZ3F7K6</accession>
<keyword evidence="12" id="KW-1185">Reference proteome</keyword>
<dbReference type="InterPro" id="IPR010930">
    <property type="entry name" value="Flg_bb/hook_C_dom"/>
</dbReference>
<reference evidence="11 12" key="1">
    <citation type="submission" date="2024-02" db="EMBL/GenBank/DDBJ databases">
        <title>Genome and pathogenicity analysis of Helicobacter mastomyrinus isolated from mice.</title>
        <authorList>
            <person name="Zhu L."/>
        </authorList>
    </citation>
    <scope>NUCLEOTIDE SEQUENCE [LARGE SCALE GENOMIC DNA]</scope>
    <source>
        <strain evidence="11 12">Hm-17</strain>
    </source>
</reference>
<dbReference type="RefSeq" id="WP_295702031.1">
    <property type="nucleotide sequence ID" value="NZ_CP145316.1"/>
</dbReference>
<dbReference type="Gene3D" id="2.60.98.20">
    <property type="entry name" value="Flagellar hook protein FlgE"/>
    <property type="match status" value="1"/>
</dbReference>
<dbReference type="EMBL" id="CP145316">
    <property type="protein sequence ID" value="XAM18107.1"/>
    <property type="molecule type" value="Genomic_DNA"/>
</dbReference>
<proteinExistence type="inferred from homology"/>
<evidence type="ECO:0000313" key="12">
    <source>
        <dbReference type="Proteomes" id="UP001434737"/>
    </source>
</evidence>
<dbReference type="PANTHER" id="PTHR30435:SF19">
    <property type="entry name" value="FLAGELLAR BASAL-BODY ROD PROTEIN FLGG"/>
    <property type="match status" value="1"/>
</dbReference>
<dbReference type="InterPro" id="IPR053967">
    <property type="entry name" value="LlgE_F_G-like_D1"/>
</dbReference>
<keyword evidence="11" id="KW-0969">Cilium</keyword>
<dbReference type="InterPro" id="IPR012835">
    <property type="entry name" value="FlgE_epsilon"/>
</dbReference>
<dbReference type="NCBIfam" id="TIGR02489">
    <property type="entry name" value="flgE_epsilon"/>
    <property type="match status" value="1"/>
</dbReference>
<feature type="domain" description="Flagellar hook protein FlgE/F/G-like D1" evidence="10">
    <location>
        <begin position="96"/>
        <end position="165"/>
    </location>
</feature>
<dbReference type="NCBIfam" id="TIGR03506">
    <property type="entry name" value="FlgEFG_subfam"/>
    <property type="match status" value="2"/>
</dbReference>
<evidence type="ECO:0000256" key="4">
    <source>
        <dbReference type="ARBA" id="ARBA00023143"/>
    </source>
</evidence>
<keyword evidence="11" id="KW-0282">Flagellum</keyword>
<evidence type="ECO:0000256" key="2">
    <source>
        <dbReference type="ARBA" id="ARBA00009677"/>
    </source>
</evidence>
<evidence type="ECO:0000259" key="7">
    <source>
        <dbReference type="Pfam" id="PF00460"/>
    </source>
</evidence>
<keyword evidence="11" id="KW-0966">Cell projection</keyword>
<evidence type="ECO:0000259" key="9">
    <source>
        <dbReference type="Pfam" id="PF07559"/>
    </source>
</evidence>
<dbReference type="SUPFAM" id="SSF117143">
    <property type="entry name" value="Flagellar hook protein flgE"/>
    <property type="match status" value="1"/>
</dbReference>